<sequence>MQMKLYATCVLLLAPSPRKFCIIKNYKNALDYKYQQLLYKSVKTLKKYSVVKMKVFCIFLSVLLLASAYKLKGSADPPEFHHVQARMALRPGCYYRLICDHPPPEFHPHVIPPLDGARSKPRLTRDTELGIARFKRIPPPSPYPWCYHIVECNDELKQKIDEIPKDTNAENHSHSQDEQAKKIDLEKNSQTSEKPENKNSKRQTEEELEGSRATAVAEAQSDGGYAKAYASASARAISHQNKYCYYCKIIDKSN</sequence>
<dbReference type="InParanoid" id="A0A6P7FEI2"/>
<feature type="compositionally biased region" description="Basic and acidic residues" evidence="1">
    <location>
        <begin position="167"/>
        <end position="205"/>
    </location>
</feature>
<gene>
    <name evidence="2" type="primary">LOC114327370</name>
</gene>
<proteinExistence type="predicted"/>
<evidence type="ECO:0000256" key="1">
    <source>
        <dbReference type="SAM" id="MobiDB-lite"/>
    </source>
</evidence>
<dbReference type="KEGG" id="dvv:114327370"/>
<evidence type="ECO:0000313" key="2">
    <source>
        <dbReference type="RefSeq" id="XP_028131765.1"/>
    </source>
</evidence>
<accession>A0A6P7FEI2</accession>
<feature type="region of interest" description="Disordered" evidence="1">
    <location>
        <begin position="167"/>
        <end position="222"/>
    </location>
</feature>
<dbReference type="RefSeq" id="XP_028131765.1">
    <property type="nucleotide sequence ID" value="XM_028275964.1"/>
</dbReference>
<dbReference type="AlphaFoldDB" id="A0A6P7FEI2"/>
<protein>
    <submittedName>
        <fullName evidence="2">Uncharacterized protein LOC114327370</fullName>
    </submittedName>
</protein>
<organism evidence="2">
    <name type="scientific">Diabrotica virgifera virgifera</name>
    <name type="common">western corn rootworm</name>
    <dbReference type="NCBI Taxonomy" id="50390"/>
    <lineage>
        <taxon>Eukaryota</taxon>
        <taxon>Metazoa</taxon>
        <taxon>Ecdysozoa</taxon>
        <taxon>Arthropoda</taxon>
        <taxon>Hexapoda</taxon>
        <taxon>Insecta</taxon>
        <taxon>Pterygota</taxon>
        <taxon>Neoptera</taxon>
        <taxon>Endopterygota</taxon>
        <taxon>Coleoptera</taxon>
        <taxon>Polyphaga</taxon>
        <taxon>Cucujiformia</taxon>
        <taxon>Chrysomeloidea</taxon>
        <taxon>Chrysomelidae</taxon>
        <taxon>Galerucinae</taxon>
        <taxon>Diabroticina</taxon>
        <taxon>Diabroticites</taxon>
        <taxon>Diabrotica</taxon>
    </lineage>
</organism>
<reference evidence="2" key="1">
    <citation type="submission" date="2025-08" db="UniProtKB">
        <authorList>
            <consortium name="RefSeq"/>
        </authorList>
    </citation>
    <scope>IDENTIFICATION</scope>
    <source>
        <tissue evidence="2">Whole insect</tissue>
    </source>
</reference>
<name>A0A6P7FEI2_DIAVI</name>